<gene>
    <name evidence="10" type="ORF">LE190_11265</name>
</gene>
<dbReference type="Gene3D" id="3.10.20.30">
    <property type="match status" value="1"/>
</dbReference>
<evidence type="ECO:0000313" key="11">
    <source>
        <dbReference type="Proteomes" id="UP001198602"/>
    </source>
</evidence>
<evidence type="ECO:0000256" key="8">
    <source>
        <dbReference type="ARBA" id="ARBA00034078"/>
    </source>
</evidence>
<reference evidence="10 11" key="1">
    <citation type="submission" date="2021-07" db="EMBL/GenBank/DDBJ databases">
        <title>Characterization of Violacein-producing bacteria and related species.</title>
        <authorList>
            <person name="Wilson H.S."/>
            <person name="De Leon M.E."/>
        </authorList>
    </citation>
    <scope>NUCLEOTIDE SEQUENCE [LARGE SCALE GENOMIC DNA]</scope>
    <source>
        <strain evidence="10 11">HSC-2F05</strain>
    </source>
</reference>
<dbReference type="CDD" id="cd00207">
    <property type="entry name" value="fer2"/>
    <property type="match status" value="1"/>
</dbReference>
<keyword evidence="3" id="KW-0001">2Fe-2S</keyword>
<dbReference type="Proteomes" id="UP001198602">
    <property type="component" value="Unassembled WGS sequence"/>
</dbReference>
<dbReference type="PANTHER" id="PTHR43112">
    <property type="entry name" value="FERREDOXIN"/>
    <property type="match status" value="1"/>
</dbReference>
<evidence type="ECO:0000313" key="10">
    <source>
        <dbReference type="EMBL" id="MCA1856495.1"/>
    </source>
</evidence>
<name>A0ABS7Y9Y0_9BURK</name>
<protein>
    <submittedName>
        <fullName evidence="10">2Fe-2S iron-sulfur cluster binding domain-containing protein</fullName>
    </submittedName>
</protein>
<keyword evidence="2" id="KW-0813">Transport</keyword>
<keyword evidence="7" id="KW-0411">Iron-sulfur</keyword>
<accession>A0ABS7Y9Y0</accession>
<dbReference type="Pfam" id="PF00111">
    <property type="entry name" value="Fer2"/>
    <property type="match status" value="1"/>
</dbReference>
<comment type="caution">
    <text evidence="10">The sequence shown here is derived from an EMBL/GenBank/DDBJ whole genome shotgun (WGS) entry which is preliminary data.</text>
</comment>
<evidence type="ECO:0000256" key="3">
    <source>
        <dbReference type="ARBA" id="ARBA00022714"/>
    </source>
</evidence>
<keyword evidence="5" id="KW-0249">Electron transport</keyword>
<dbReference type="RefSeq" id="WP_225238770.1">
    <property type="nucleotide sequence ID" value="NZ_JAHYBX010000003.1"/>
</dbReference>
<comment type="cofactor">
    <cofactor evidence="8">
        <name>[2Fe-2S] cluster</name>
        <dbReference type="ChEBI" id="CHEBI:190135"/>
    </cofactor>
</comment>
<comment type="similarity">
    <text evidence="1">Belongs to the 2Fe2S plant-type ferredoxin family.</text>
</comment>
<keyword evidence="4" id="KW-0479">Metal-binding</keyword>
<evidence type="ECO:0000256" key="1">
    <source>
        <dbReference type="ARBA" id="ARBA00007874"/>
    </source>
</evidence>
<evidence type="ECO:0000256" key="2">
    <source>
        <dbReference type="ARBA" id="ARBA00022448"/>
    </source>
</evidence>
<evidence type="ECO:0000256" key="6">
    <source>
        <dbReference type="ARBA" id="ARBA00023004"/>
    </source>
</evidence>
<dbReference type="InterPro" id="IPR012675">
    <property type="entry name" value="Beta-grasp_dom_sf"/>
</dbReference>
<dbReference type="EMBL" id="JAHYBX010000003">
    <property type="protein sequence ID" value="MCA1856495.1"/>
    <property type="molecule type" value="Genomic_DNA"/>
</dbReference>
<dbReference type="InterPro" id="IPR036010">
    <property type="entry name" value="2Fe-2S_ferredoxin-like_sf"/>
</dbReference>
<proteinExistence type="inferred from homology"/>
<organism evidence="10 11">
    <name type="scientific">Massilia hydrophila</name>
    <dbReference type="NCBI Taxonomy" id="3044279"/>
    <lineage>
        <taxon>Bacteria</taxon>
        <taxon>Pseudomonadati</taxon>
        <taxon>Pseudomonadota</taxon>
        <taxon>Betaproteobacteria</taxon>
        <taxon>Burkholderiales</taxon>
        <taxon>Oxalobacteraceae</taxon>
        <taxon>Telluria group</taxon>
        <taxon>Massilia</taxon>
    </lineage>
</organism>
<dbReference type="InterPro" id="IPR001041">
    <property type="entry name" value="2Fe-2S_ferredoxin-type"/>
</dbReference>
<keyword evidence="11" id="KW-1185">Reference proteome</keyword>
<sequence>MSRHPILLHPAALAFEADADASILQAAERAGIALPSSCRNGTCRSCICRVLHGTAVHLIEWPGLSLEEKREGWILPCVAAAQGALELEAPLARRIAWPED</sequence>
<dbReference type="SUPFAM" id="SSF54292">
    <property type="entry name" value="2Fe-2S ferredoxin-like"/>
    <property type="match status" value="1"/>
</dbReference>
<evidence type="ECO:0000259" key="9">
    <source>
        <dbReference type="PROSITE" id="PS51085"/>
    </source>
</evidence>
<evidence type="ECO:0000256" key="4">
    <source>
        <dbReference type="ARBA" id="ARBA00022723"/>
    </source>
</evidence>
<feature type="domain" description="2Fe-2S ferredoxin-type" evidence="9">
    <location>
        <begin position="4"/>
        <end position="93"/>
    </location>
</feature>
<dbReference type="PANTHER" id="PTHR43112:SF3">
    <property type="entry name" value="FERREDOXIN-2, CHLOROPLASTIC"/>
    <property type="match status" value="1"/>
</dbReference>
<evidence type="ECO:0000256" key="5">
    <source>
        <dbReference type="ARBA" id="ARBA00022982"/>
    </source>
</evidence>
<dbReference type="PROSITE" id="PS51085">
    <property type="entry name" value="2FE2S_FER_2"/>
    <property type="match status" value="1"/>
</dbReference>
<evidence type="ECO:0000256" key="7">
    <source>
        <dbReference type="ARBA" id="ARBA00023014"/>
    </source>
</evidence>
<keyword evidence="6" id="KW-0408">Iron</keyword>